<keyword evidence="6" id="KW-1185">Reference proteome</keyword>
<dbReference type="InterPro" id="IPR009057">
    <property type="entry name" value="Homeodomain-like_sf"/>
</dbReference>
<dbReference type="PRINTS" id="PR00455">
    <property type="entry name" value="HTHTETR"/>
</dbReference>
<name>A0ABV2YAF6_9ACTN</name>
<dbReference type="InterPro" id="IPR036271">
    <property type="entry name" value="Tet_transcr_reg_TetR-rel_C_sf"/>
</dbReference>
<dbReference type="SUPFAM" id="SSF46689">
    <property type="entry name" value="Homeodomain-like"/>
    <property type="match status" value="1"/>
</dbReference>
<dbReference type="Pfam" id="PF00440">
    <property type="entry name" value="TetR_N"/>
    <property type="match status" value="1"/>
</dbReference>
<accession>A0ABV2YAF6</accession>
<comment type="caution">
    <text evidence="5">The sequence shown here is derived from an EMBL/GenBank/DDBJ whole genome shotgun (WGS) entry which is preliminary data.</text>
</comment>
<feature type="domain" description="HTH tetR-type" evidence="4">
    <location>
        <begin position="26"/>
        <end position="86"/>
    </location>
</feature>
<protein>
    <submittedName>
        <fullName evidence="5">TetR family transcriptional regulator</fullName>
    </submittedName>
</protein>
<dbReference type="EMBL" id="JBEYBN010000149">
    <property type="protein sequence ID" value="MEU2273037.1"/>
    <property type="molecule type" value="Genomic_DNA"/>
</dbReference>
<dbReference type="PANTHER" id="PTHR30055">
    <property type="entry name" value="HTH-TYPE TRANSCRIPTIONAL REGULATOR RUTR"/>
    <property type="match status" value="1"/>
</dbReference>
<dbReference type="Gene3D" id="1.10.357.10">
    <property type="entry name" value="Tetracycline Repressor, domain 2"/>
    <property type="match status" value="2"/>
</dbReference>
<dbReference type="InterPro" id="IPR001647">
    <property type="entry name" value="HTH_TetR"/>
</dbReference>
<keyword evidence="1 2" id="KW-0238">DNA-binding</keyword>
<dbReference type="Pfam" id="PF17920">
    <property type="entry name" value="TetR_C_16"/>
    <property type="match status" value="1"/>
</dbReference>
<feature type="DNA-binding region" description="H-T-H motif" evidence="2">
    <location>
        <begin position="49"/>
        <end position="68"/>
    </location>
</feature>
<evidence type="ECO:0000256" key="2">
    <source>
        <dbReference type="PROSITE-ProRule" id="PRU00335"/>
    </source>
</evidence>
<feature type="region of interest" description="Disordered" evidence="3">
    <location>
        <begin position="1"/>
        <end position="26"/>
    </location>
</feature>
<evidence type="ECO:0000313" key="5">
    <source>
        <dbReference type="EMBL" id="MEU2273037.1"/>
    </source>
</evidence>
<dbReference type="PANTHER" id="PTHR30055:SF235">
    <property type="entry name" value="TRANSCRIPTIONAL REGULATORY PROTEIN"/>
    <property type="match status" value="1"/>
</dbReference>
<gene>
    <name evidence="5" type="ORF">ABZ568_42660</name>
</gene>
<evidence type="ECO:0000313" key="6">
    <source>
        <dbReference type="Proteomes" id="UP001550603"/>
    </source>
</evidence>
<dbReference type="SUPFAM" id="SSF48498">
    <property type="entry name" value="Tetracyclin repressor-like, C-terminal domain"/>
    <property type="match status" value="1"/>
</dbReference>
<dbReference type="Proteomes" id="UP001550603">
    <property type="component" value="Unassembled WGS sequence"/>
</dbReference>
<dbReference type="InterPro" id="IPR050109">
    <property type="entry name" value="HTH-type_TetR-like_transc_reg"/>
</dbReference>
<organism evidence="5 6">
    <name type="scientific">Streptomyces olindensis</name>
    <dbReference type="NCBI Taxonomy" id="358823"/>
    <lineage>
        <taxon>Bacteria</taxon>
        <taxon>Bacillati</taxon>
        <taxon>Actinomycetota</taxon>
        <taxon>Actinomycetes</taxon>
        <taxon>Kitasatosporales</taxon>
        <taxon>Streptomycetaceae</taxon>
        <taxon>Streptomyces</taxon>
    </lineage>
</organism>
<feature type="region of interest" description="Disordered" evidence="3">
    <location>
        <begin position="93"/>
        <end position="122"/>
    </location>
</feature>
<dbReference type="InterPro" id="IPR041678">
    <property type="entry name" value="TetR_C_16"/>
</dbReference>
<feature type="compositionally biased region" description="Low complexity" evidence="3">
    <location>
        <begin position="1"/>
        <end position="19"/>
    </location>
</feature>
<sequence length="235" mass="24968">MAAEPSGPAAEPAQPAQPGGPEGTQENRRELIRLAAVELFARHGYRGTTVRAIAERAGVDPALVMYHYGSKEKVFSVVIREAMRAEELLPALPELLDEPPGDGGPGSTREGPGSTRGGPGSRLVRGFLTRWEDAASRSSLLVVFRSAMEHPEASQLFREVAGGELLIPIARRIPAPDPELRAVLVASLLVGLVTGRYVVPIGPLADMDLDTVVDLYGPYADAMLLGRLGTPPPLP</sequence>
<evidence type="ECO:0000259" key="4">
    <source>
        <dbReference type="PROSITE" id="PS50977"/>
    </source>
</evidence>
<dbReference type="RefSeq" id="WP_359795196.1">
    <property type="nucleotide sequence ID" value="NZ_JBEYBN010000149.1"/>
</dbReference>
<evidence type="ECO:0000256" key="1">
    <source>
        <dbReference type="ARBA" id="ARBA00023125"/>
    </source>
</evidence>
<evidence type="ECO:0000256" key="3">
    <source>
        <dbReference type="SAM" id="MobiDB-lite"/>
    </source>
</evidence>
<dbReference type="PROSITE" id="PS50977">
    <property type="entry name" value="HTH_TETR_2"/>
    <property type="match status" value="1"/>
</dbReference>
<reference evidence="5 6" key="1">
    <citation type="submission" date="2024-06" db="EMBL/GenBank/DDBJ databases">
        <title>The Natural Products Discovery Center: Release of the First 8490 Sequenced Strains for Exploring Actinobacteria Biosynthetic Diversity.</title>
        <authorList>
            <person name="Kalkreuter E."/>
            <person name="Kautsar S.A."/>
            <person name="Yang D."/>
            <person name="Bader C.D."/>
            <person name="Teijaro C.N."/>
            <person name="Fluegel L."/>
            <person name="Davis C.M."/>
            <person name="Simpson J.R."/>
            <person name="Lauterbach L."/>
            <person name="Steele A.D."/>
            <person name="Gui C."/>
            <person name="Meng S."/>
            <person name="Li G."/>
            <person name="Viehrig K."/>
            <person name="Ye F."/>
            <person name="Su P."/>
            <person name="Kiefer A.F."/>
            <person name="Nichols A."/>
            <person name="Cepeda A.J."/>
            <person name="Yan W."/>
            <person name="Fan B."/>
            <person name="Jiang Y."/>
            <person name="Adhikari A."/>
            <person name="Zheng C.-J."/>
            <person name="Schuster L."/>
            <person name="Cowan T.M."/>
            <person name="Smanski M.J."/>
            <person name="Chevrette M.G."/>
            <person name="De Carvalho L.P.S."/>
            <person name="Shen B."/>
        </authorList>
    </citation>
    <scope>NUCLEOTIDE SEQUENCE [LARGE SCALE GENOMIC DNA]</scope>
    <source>
        <strain evidence="5 6">NPDC019583</strain>
    </source>
</reference>
<proteinExistence type="predicted"/>